<evidence type="ECO:0000313" key="2">
    <source>
        <dbReference type="EMBL" id="KAG2655751.1"/>
    </source>
</evidence>
<keyword evidence="1" id="KW-1133">Transmembrane helix</keyword>
<feature type="transmembrane region" description="Helical" evidence="1">
    <location>
        <begin position="30"/>
        <end position="53"/>
    </location>
</feature>
<organism evidence="2 3">
    <name type="scientific">Panicum virgatum</name>
    <name type="common">Blackwell switchgrass</name>
    <dbReference type="NCBI Taxonomy" id="38727"/>
    <lineage>
        <taxon>Eukaryota</taxon>
        <taxon>Viridiplantae</taxon>
        <taxon>Streptophyta</taxon>
        <taxon>Embryophyta</taxon>
        <taxon>Tracheophyta</taxon>
        <taxon>Spermatophyta</taxon>
        <taxon>Magnoliopsida</taxon>
        <taxon>Liliopsida</taxon>
        <taxon>Poales</taxon>
        <taxon>Poaceae</taxon>
        <taxon>PACMAD clade</taxon>
        <taxon>Panicoideae</taxon>
        <taxon>Panicodae</taxon>
        <taxon>Paniceae</taxon>
        <taxon>Panicinae</taxon>
        <taxon>Panicum</taxon>
        <taxon>Panicum sect. Hiantes</taxon>
    </lineage>
</organism>
<dbReference type="OrthoDB" id="695045at2759"/>
<feature type="transmembrane region" description="Helical" evidence="1">
    <location>
        <begin position="274"/>
        <end position="304"/>
    </location>
</feature>
<keyword evidence="1" id="KW-0472">Membrane</keyword>
<accession>A0A8T0X1W9</accession>
<name>A0A8T0X1W9_PANVG</name>
<dbReference type="Proteomes" id="UP000823388">
    <property type="component" value="Chromosome 1K"/>
</dbReference>
<gene>
    <name evidence="2" type="ORF">PVAP13_1KG023600</name>
</gene>
<proteinExistence type="predicted"/>
<dbReference type="AlphaFoldDB" id="A0A8T0X1W9"/>
<feature type="transmembrane region" description="Helical" evidence="1">
    <location>
        <begin position="177"/>
        <end position="207"/>
    </location>
</feature>
<feature type="transmembrane region" description="Helical" evidence="1">
    <location>
        <begin position="137"/>
        <end position="165"/>
    </location>
</feature>
<evidence type="ECO:0000313" key="3">
    <source>
        <dbReference type="Proteomes" id="UP000823388"/>
    </source>
</evidence>
<protein>
    <submittedName>
        <fullName evidence="2">Uncharacterized protein</fullName>
    </submittedName>
</protein>
<sequence>MGSTKLAAARSPCVRLVEESLLLPTQDVSLFATTFLLIFAHTFVFIAVAVHLAHPLVAATLADIQALNSKTTTTHDHASYSYFSEVVEATREHAKKLLVIYLAYLASKLATQLAAALAAAATYSGERLTRKAVRERIGGLVATAAFVGALESSLTALLVLLLVSTLTNDTVPLYGRYLLLLLALLVFMYVGAVTTVSLAASAVDRGCHTLWALRRGWRLVTAARGKEAAVLVFVVSLLPAVVYPVPVYSFSFVYPPERFGIGSYYDYEARSHDLWLLGVVSGSGLPSIGAQLFSMVTATVFCSLSLSMETKSQQGGRPTSV</sequence>
<dbReference type="EMBL" id="CM029037">
    <property type="protein sequence ID" value="KAG2655751.1"/>
    <property type="molecule type" value="Genomic_DNA"/>
</dbReference>
<keyword evidence="1" id="KW-0812">Transmembrane</keyword>
<dbReference type="PANTHER" id="PTHR34483:SF2">
    <property type="entry name" value="OS09G0130700 PROTEIN"/>
    <property type="match status" value="1"/>
</dbReference>
<keyword evidence="3" id="KW-1185">Reference proteome</keyword>
<feature type="transmembrane region" description="Helical" evidence="1">
    <location>
        <begin position="98"/>
        <end position="125"/>
    </location>
</feature>
<feature type="transmembrane region" description="Helical" evidence="1">
    <location>
        <begin position="228"/>
        <end position="254"/>
    </location>
</feature>
<evidence type="ECO:0000256" key="1">
    <source>
        <dbReference type="SAM" id="Phobius"/>
    </source>
</evidence>
<reference evidence="2" key="1">
    <citation type="submission" date="2020-05" db="EMBL/GenBank/DDBJ databases">
        <title>WGS assembly of Panicum virgatum.</title>
        <authorList>
            <person name="Lovell J.T."/>
            <person name="Jenkins J."/>
            <person name="Shu S."/>
            <person name="Juenger T.E."/>
            <person name="Schmutz J."/>
        </authorList>
    </citation>
    <scope>NUCLEOTIDE SEQUENCE</scope>
    <source>
        <strain evidence="2">AP13</strain>
    </source>
</reference>
<comment type="caution">
    <text evidence="2">The sequence shown here is derived from an EMBL/GenBank/DDBJ whole genome shotgun (WGS) entry which is preliminary data.</text>
</comment>
<dbReference type="PANTHER" id="PTHR34483">
    <property type="entry name" value="OS09G0129800 PROTEIN"/>
    <property type="match status" value="1"/>
</dbReference>